<protein>
    <recommendedName>
        <fullName evidence="4">Lipoprotein</fullName>
    </recommendedName>
</protein>
<gene>
    <name evidence="2" type="ORF">J4573_21985</name>
</gene>
<dbReference type="AlphaFoldDB" id="A0A939PBJ7"/>
<dbReference type="RefSeq" id="WP_208257648.1">
    <property type="nucleotide sequence ID" value="NZ_JAGEOJ010000008.1"/>
</dbReference>
<feature type="signal peptide" evidence="1">
    <location>
        <begin position="1"/>
        <end position="20"/>
    </location>
</feature>
<dbReference type="EMBL" id="JAGEOJ010000008">
    <property type="protein sequence ID" value="MBO2449787.1"/>
    <property type="molecule type" value="Genomic_DNA"/>
</dbReference>
<keyword evidence="3" id="KW-1185">Reference proteome</keyword>
<evidence type="ECO:0000313" key="3">
    <source>
        <dbReference type="Proteomes" id="UP000669179"/>
    </source>
</evidence>
<proteinExistence type="predicted"/>
<feature type="chain" id="PRO_5037252268" description="Lipoprotein" evidence="1">
    <location>
        <begin position="21"/>
        <end position="137"/>
    </location>
</feature>
<name>A0A939PBJ7_9ACTN</name>
<evidence type="ECO:0008006" key="4">
    <source>
        <dbReference type="Google" id="ProtNLM"/>
    </source>
</evidence>
<dbReference type="Proteomes" id="UP000669179">
    <property type="component" value="Unassembled WGS sequence"/>
</dbReference>
<reference evidence="2" key="1">
    <citation type="submission" date="2021-03" db="EMBL/GenBank/DDBJ databases">
        <authorList>
            <person name="Kanchanasin P."/>
            <person name="Saeng-In P."/>
            <person name="Phongsopitanun W."/>
            <person name="Yuki M."/>
            <person name="Kudo T."/>
            <person name="Ohkuma M."/>
            <person name="Tanasupawat S."/>
        </authorList>
    </citation>
    <scope>NUCLEOTIDE SEQUENCE</scope>
    <source>
        <strain evidence="2">GKU 128</strain>
    </source>
</reference>
<accession>A0A939PBJ7</accession>
<evidence type="ECO:0000313" key="2">
    <source>
        <dbReference type="EMBL" id="MBO2449787.1"/>
    </source>
</evidence>
<organism evidence="2 3">
    <name type="scientific">Actinomadura barringtoniae</name>
    <dbReference type="NCBI Taxonomy" id="1427535"/>
    <lineage>
        <taxon>Bacteria</taxon>
        <taxon>Bacillati</taxon>
        <taxon>Actinomycetota</taxon>
        <taxon>Actinomycetes</taxon>
        <taxon>Streptosporangiales</taxon>
        <taxon>Thermomonosporaceae</taxon>
        <taxon>Actinomadura</taxon>
    </lineage>
</organism>
<keyword evidence="1" id="KW-0732">Signal</keyword>
<evidence type="ECO:0000256" key="1">
    <source>
        <dbReference type="SAM" id="SignalP"/>
    </source>
</evidence>
<sequence length="137" mass="14035">MGSPHLLKAALLSGATLALAAGCSSGSNMAGMHGAQGDAPDAKPATIEQIAEQTGCTLAGTRAAAELKQGACQTAKGRYTVVGFKTDQGQNAWLEEAKPWGGTYLVGTRWVIVSTPPTLETLRKELGGHILNGAHHG</sequence>
<comment type="caution">
    <text evidence="2">The sequence shown here is derived from an EMBL/GenBank/DDBJ whole genome shotgun (WGS) entry which is preliminary data.</text>
</comment>